<reference evidence="2 3" key="1">
    <citation type="submission" date="2020-07" db="EMBL/GenBank/DDBJ databases">
        <title>Sequencing the genomes of 1000 actinobacteria strains.</title>
        <authorList>
            <person name="Klenk H.-P."/>
        </authorList>
    </citation>
    <scope>NUCLEOTIDE SEQUENCE [LARGE SCALE GENOMIC DNA]</scope>
    <source>
        <strain evidence="2 3">DSM 22083</strain>
    </source>
</reference>
<sequence length="124" mass="12635">MNLKSLSASALFLAAIGIYVQIADGNLPGYPVVAPGVIVLLVAAALTAFLPFRWSPVAAVLAAAFMIIGLFGAGQAIRLIEVRAVGDTVGLWLQMIMVVAAGALAVLAIARPAGPRPAAETADR</sequence>
<evidence type="ECO:0000313" key="2">
    <source>
        <dbReference type="EMBL" id="NYE74603.1"/>
    </source>
</evidence>
<keyword evidence="1" id="KW-1133">Transmembrane helix</keyword>
<accession>A0A7Y9IDM4</accession>
<dbReference type="Proteomes" id="UP000569914">
    <property type="component" value="Unassembled WGS sequence"/>
</dbReference>
<keyword evidence="1" id="KW-0472">Membrane</keyword>
<evidence type="ECO:0000256" key="1">
    <source>
        <dbReference type="SAM" id="Phobius"/>
    </source>
</evidence>
<dbReference type="EMBL" id="JACCBU010000001">
    <property type="protein sequence ID" value="NYE74603.1"/>
    <property type="molecule type" value="Genomic_DNA"/>
</dbReference>
<feature type="transmembrane region" description="Helical" evidence="1">
    <location>
        <begin position="57"/>
        <end position="77"/>
    </location>
</feature>
<comment type="caution">
    <text evidence="2">The sequence shown here is derived from an EMBL/GenBank/DDBJ whole genome shotgun (WGS) entry which is preliminary data.</text>
</comment>
<evidence type="ECO:0000313" key="3">
    <source>
        <dbReference type="Proteomes" id="UP000569914"/>
    </source>
</evidence>
<feature type="transmembrane region" description="Helical" evidence="1">
    <location>
        <begin position="89"/>
        <end position="110"/>
    </location>
</feature>
<keyword evidence="1" id="KW-0812">Transmembrane</keyword>
<name>A0A7Y9IDM4_9ACTN</name>
<dbReference type="RefSeq" id="WP_179757036.1">
    <property type="nucleotide sequence ID" value="NZ_JACCBU010000001.1"/>
</dbReference>
<organism evidence="2 3">
    <name type="scientific">Microlunatus parietis</name>
    <dbReference type="NCBI Taxonomy" id="682979"/>
    <lineage>
        <taxon>Bacteria</taxon>
        <taxon>Bacillati</taxon>
        <taxon>Actinomycetota</taxon>
        <taxon>Actinomycetes</taxon>
        <taxon>Propionibacteriales</taxon>
        <taxon>Propionibacteriaceae</taxon>
        <taxon>Microlunatus</taxon>
    </lineage>
</organism>
<dbReference type="AlphaFoldDB" id="A0A7Y9IDM4"/>
<protein>
    <submittedName>
        <fullName evidence="2">Putative membrane protein YjdF</fullName>
    </submittedName>
</protein>
<gene>
    <name evidence="2" type="ORF">BKA15_005932</name>
</gene>
<feature type="transmembrane region" description="Helical" evidence="1">
    <location>
        <begin position="32"/>
        <end position="50"/>
    </location>
</feature>
<keyword evidence="3" id="KW-1185">Reference proteome</keyword>
<proteinExistence type="predicted"/>